<dbReference type="AlphaFoldDB" id="A0A0F3MSB0"/>
<dbReference type="PATRIC" id="fig|1359196.3.peg.1017"/>
<dbReference type="GO" id="GO:0008784">
    <property type="term" value="F:alanine racemase activity"/>
    <property type="evidence" value="ECO:0007669"/>
    <property type="project" value="UniProtKB-EC"/>
</dbReference>
<dbReference type="Proteomes" id="UP000033475">
    <property type="component" value="Unassembled WGS sequence"/>
</dbReference>
<evidence type="ECO:0000313" key="2">
    <source>
        <dbReference type="Proteomes" id="UP000033475"/>
    </source>
</evidence>
<proteinExistence type="predicted"/>
<organism evidence="1 2">
    <name type="scientific">Rickettsia felis str. Pedreira</name>
    <dbReference type="NCBI Taxonomy" id="1359196"/>
    <lineage>
        <taxon>Bacteria</taxon>
        <taxon>Pseudomonadati</taxon>
        <taxon>Pseudomonadota</taxon>
        <taxon>Alphaproteobacteria</taxon>
        <taxon>Rickettsiales</taxon>
        <taxon>Rickettsiaceae</taxon>
        <taxon>Rickettsieae</taxon>
        <taxon>Rickettsia</taxon>
        <taxon>spotted fever group</taxon>
    </lineage>
</organism>
<dbReference type="EMBL" id="LANQ01000001">
    <property type="protein sequence ID" value="KJV58658.1"/>
    <property type="molecule type" value="Genomic_DNA"/>
</dbReference>
<reference evidence="1 2" key="1">
    <citation type="submission" date="2015-01" db="EMBL/GenBank/DDBJ databases">
        <title>Genome Sequencing of Rickettsiales.</title>
        <authorList>
            <person name="Daugherty S.C."/>
            <person name="Su Q."/>
            <person name="Abolude K."/>
            <person name="Beier-Sexton M."/>
            <person name="Carlyon J.A."/>
            <person name="Carter R."/>
            <person name="Day N.P."/>
            <person name="Dumler S.J."/>
            <person name="Dyachenko V."/>
            <person name="Godinez A."/>
            <person name="Kurtti T.J."/>
            <person name="Lichay M."/>
            <person name="Mullins K.E."/>
            <person name="Ott S."/>
            <person name="Pappas-Brown V."/>
            <person name="Paris D.H."/>
            <person name="Patel P."/>
            <person name="Richards A.L."/>
            <person name="Sadzewicz L."/>
            <person name="Sears K."/>
            <person name="Seidman D."/>
            <person name="Sengamalay N."/>
            <person name="Stenos J."/>
            <person name="Tallon L.J."/>
            <person name="Vincent G."/>
            <person name="Fraser C.M."/>
            <person name="Munderloh U."/>
            <person name="Dunning-Hotopp J.C."/>
        </authorList>
    </citation>
    <scope>NUCLEOTIDE SEQUENCE [LARGE SCALE GENOMIC DNA]</scope>
    <source>
        <strain evidence="1 2">Pedreira</strain>
    </source>
</reference>
<dbReference type="EC" id="5.1.1.1" evidence="1"/>
<evidence type="ECO:0000313" key="1">
    <source>
        <dbReference type="EMBL" id="KJV58658.1"/>
    </source>
</evidence>
<comment type="caution">
    <text evidence="1">The sequence shown here is derived from an EMBL/GenBank/DDBJ whole genome shotgun (WGS) entry which is preliminary data.</text>
</comment>
<gene>
    <name evidence="1" type="ORF">RFEPED_1049</name>
</gene>
<sequence>MVWFFRHYEKNYVVIRRSNPVKNSVNKNFFNYFSGLPRRFAPRNDGSGIHATTPRLHGDDINNILLIYKSKHKEC</sequence>
<name>A0A0F3MSB0_RICFI</name>
<accession>A0A0F3MSB0</accession>
<protein>
    <submittedName>
        <fullName evidence="1">Alanine racemase domain protein</fullName>
        <ecNumber evidence="1">5.1.1.1</ecNumber>
    </submittedName>
</protein>
<keyword evidence="1" id="KW-0413">Isomerase</keyword>